<dbReference type="EMBL" id="ML976406">
    <property type="protein sequence ID" value="KAF1934671.1"/>
    <property type="molecule type" value="Genomic_DNA"/>
</dbReference>
<organism evidence="1 2">
    <name type="scientific">Clathrospora elynae</name>
    <dbReference type="NCBI Taxonomy" id="706981"/>
    <lineage>
        <taxon>Eukaryota</taxon>
        <taxon>Fungi</taxon>
        <taxon>Dikarya</taxon>
        <taxon>Ascomycota</taxon>
        <taxon>Pezizomycotina</taxon>
        <taxon>Dothideomycetes</taxon>
        <taxon>Pleosporomycetidae</taxon>
        <taxon>Pleosporales</taxon>
        <taxon>Diademaceae</taxon>
        <taxon>Clathrospora</taxon>
    </lineage>
</organism>
<keyword evidence="2" id="KW-1185">Reference proteome</keyword>
<evidence type="ECO:0000313" key="1">
    <source>
        <dbReference type="EMBL" id="KAF1934671.1"/>
    </source>
</evidence>
<dbReference type="Proteomes" id="UP000800038">
    <property type="component" value="Unassembled WGS sequence"/>
</dbReference>
<protein>
    <submittedName>
        <fullName evidence="1">Uncharacterized protein</fullName>
    </submittedName>
</protein>
<dbReference type="OrthoDB" id="3787379at2759"/>
<sequence>IDSRARTSKAERICLDLFYESGERLSIGTVTRGAIGHSEMIAKWADAILYLSEGVEEVYLDVTPTSAVKWDQHRIIFTPFLHDNRAYRFLCCSVRGVGGLISNVDARFGVGVPILLTVRLSETSIFLVESLRSESGLVNLYFMGTWVSTGEGLFVKLSKAVDRIASKQQIKKAGDIGANSRFR</sequence>
<feature type="non-terminal residue" evidence="1">
    <location>
        <position position="1"/>
    </location>
</feature>
<evidence type="ECO:0000313" key="2">
    <source>
        <dbReference type="Proteomes" id="UP000800038"/>
    </source>
</evidence>
<proteinExistence type="predicted"/>
<accession>A0A6A5S1Z4</accession>
<reference evidence="1" key="1">
    <citation type="journal article" date="2020" name="Stud. Mycol.">
        <title>101 Dothideomycetes genomes: a test case for predicting lifestyles and emergence of pathogens.</title>
        <authorList>
            <person name="Haridas S."/>
            <person name="Albert R."/>
            <person name="Binder M."/>
            <person name="Bloem J."/>
            <person name="Labutti K."/>
            <person name="Salamov A."/>
            <person name="Andreopoulos B."/>
            <person name="Baker S."/>
            <person name="Barry K."/>
            <person name="Bills G."/>
            <person name="Bluhm B."/>
            <person name="Cannon C."/>
            <person name="Castanera R."/>
            <person name="Culley D."/>
            <person name="Daum C."/>
            <person name="Ezra D."/>
            <person name="Gonzalez J."/>
            <person name="Henrissat B."/>
            <person name="Kuo A."/>
            <person name="Liang C."/>
            <person name="Lipzen A."/>
            <person name="Lutzoni F."/>
            <person name="Magnuson J."/>
            <person name="Mondo S."/>
            <person name="Nolan M."/>
            <person name="Ohm R."/>
            <person name="Pangilinan J."/>
            <person name="Park H.-J."/>
            <person name="Ramirez L."/>
            <person name="Alfaro M."/>
            <person name="Sun H."/>
            <person name="Tritt A."/>
            <person name="Yoshinaga Y."/>
            <person name="Zwiers L.-H."/>
            <person name="Turgeon B."/>
            <person name="Goodwin S."/>
            <person name="Spatafora J."/>
            <person name="Crous P."/>
            <person name="Grigoriev I."/>
        </authorList>
    </citation>
    <scope>NUCLEOTIDE SEQUENCE</scope>
    <source>
        <strain evidence="1">CBS 161.51</strain>
    </source>
</reference>
<gene>
    <name evidence="1" type="ORF">EJ02DRAFT_490116</name>
</gene>
<dbReference type="AlphaFoldDB" id="A0A6A5S1Z4"/>
<name>A0A6A5S1Z4_9PLEO</name>